<organism evidence="2 3">
    <name type="scientific">Paramecium primaurelia</name>
    <dbReference type="NCBI Taxonomy" id="5886"/>
    <lineage>
        <taxon>Eukaryota</taxon>
        <taxon>Sar</taxon>
        <taxon>Alveolata</taxon>
        <taxon>Ciliophora</taxon>
        <taxon>Intramacronucleata</taxon>
        <taxon>Oligohymenophorea</taxon>
        <taxon>Peniculida</taxon>
        <taxon>Parameciidae</taxon>
        <taxon>Paramecium</taxon>
    </lineage>
</organism>
<evidence type="ECO:0000256" key="1">
    <source>
        <dbReference type="SAM" id="Phobius"/>
    </source>
</evidence>
<feature type="transmembrane region" description="Helical" evidence="1">
    <location>
        <begin position="80"/>
        <end position="101"/>
    </location>
</feature>
<comment type="caution">
    <text evidence="2">The sequence shown here is derived from an EMBL/GenBank/DDBJ whole genome shotgun (WGS) entry which is preliminary data.</text>
</comment>
<keyword evidence="3" id="KW-1185">Reference proteome</keyword>
<sequence>MQQNDKKIDINPLPKNQIIVPYYFQTQKYDLTDNDLNILSKYFQDKTILQQIPNNLSKYKSLNPYKDSFKKVALKYLTHFLYFLILFLFMYFWIGLFIIVFTDPIIMTLYSYFILYLILYKRIRLGVVLILDYGKSIHLQIYLKSMNKKYFGSNVIQWNVGGGGNWIQIDDLTHLKK</sequence>
<dbReference type="Proteomes" id="UP000688137">
    <property type="component" value="Unassembled WGS sequence"/>
</dbReference>
<dbReference type="AlphaFoldDB" id="A0A8S1PCE0"/>
<keyword evidence="1" id="KW-0812">Transmembrane</keyword>
<proteinExistence type="predicted"/>
<evidence type="ECO:0000313" key="3">
    <source>
        <dbReference type="Proteomes" id="UP000688137"/>
    </source>
</evidence>
<accession>A0A8S1PCE0</accession>
<gene>
    <name evidence="2" type="ORF">PPRIM_AZ9-3.1.T1140035</name>
</gene>
<keyword evidence="1" id="KW-0472">Membrane</keyword>
<dbReference type="EMBL" id="CAJJDM010000117">
    <property type="protein sequence ID" value="CAD8100952.1"/>
    <property type="molecule type" value="Genomic_DNA"/>
</dbReference>
<evidence type="ECO:0000313" key="2">
    <source>
        <dbReference type="EMBL" id="CAD8100952.1"/>
    </source>
</evidence>
<name>A0A8S1PCE0_PARPR</name>
<protein>
    <submittedName>
        <fullName evidence="2">Uncharacterized protein</fullName>
    </submittedName>
</protein>
<reference evidence="2" key="1">
    <citation type="submission" date="2021-01" db="EMBL/GenBank/DDBJ databases">
        <authorList>
            <consortium name="Genoscope - CEA"/>
            <person name="William W."/>
        </authorList>
    </citation>
    <scope>NUCLEOTIDE SEQUENCE</scope>
</reference>
<keyword evidence="1" id="KW-1133">Transmembrane helix</keyword>